<gene>
    <name evidence="5" type="ORF">WR25_06581</name>
</gene>
<protein>
    <recommendedName>
        <fullName evidence="7">DNA polymerase alpha/delta/epsilon subunit B domain-containing protein</fullName>
    </recommendedName>
</protein>
<comment type="similarity">
    <text evidence="1">Belongs to the DNA polymerase delta/II small subunit family.</text>
</comment>
<evidence type="ECO:0008006" key="7">
    <source>
        <dbReference type="Google" id="ProtNLM"/>
    </source>
</evidence>
<evidence type="ECO:0000259" key="4">
    <source>
        <dbReference type="Pfam" id="PF18018"/>
    </source>
</evidence>
<feature type="domain" description="DNA polymerase delta subunit OB-fold" evidence="4">
    <location>
        <begin position="34"/>
        <end position="174"/>
    </location>
</feature>
<dbReference type="Proteomes" id="UP000218231">
    <property type="component" value="Unassembled WGS sequence"/>
</dbReference>
<dbReference type="InterPro" id="IPR024826">
    <property type="entry name" value="DNA_pol_delta/II_ssu"/>
</dbReference>
<evidence type="ECO:0000313" key="6">
    <source>
        <dbReference type="Proteomes" id="UP000218231"/>
    </source>
</evidence>
<evidence type="ECO:0000259" key="3">
    <source>
        <dbReference type="Pfam" id="PF04042"/>
    </source>
</evidence>
<evidence type="ECO:0000256" key="2">
    <source>
        <dbReference type="ARBA" id="ARBA00022705"/>
    </source>
</evidence>
<proteinExistence type="inferred from homology"/>
<dbReference type="InterPro" id="IPR007185">
    <property type="entry name" value="DNA_pol_a/d/e_bsu"/>
</dbReference>
<dbReference type="InterPro" id="IPR040663">
    <property type="entry name" value="DNA_pol_D_N"/>
</dbReference>
<dbReference type="PANTHER" id="PTHR10416">
    <property type="entry name" value="DNA POLYMERASE DELTA SUBUNIT 2"/>
    <property type="match status" value="1"/>
</dbReference>
<dbReference type="Pfam" id="PF18018">
    <property type="entry name" value="DNA_pol_D_N"/>
    <property type="match status" value="1"/>
</dbReference>
<name>A0A2A2L0Y4_9BILA</name>
<organism evidence="5 6">
    <name type="scientific">Diploscapter pachys</name>
    <dbReference type="NCBI Taxonomy" id="2018661"/>
    <lineage>
        <taxon>Eukaryota</taxon>
        <taxon>Metazoa</taxon>
        <taxon>Ecdysozoa</taxon>
        <taxon>Nematoda</taxon>
        <taxon>Chromadorea</taxon>
        <taxon>Rhabditida</taxon>
        <taxon>Rhabditina</taxon>
        <taxon>Rhabditomorpha</taxon>
        <taxon>Rhabditoidea</taxon>
        <taxon>Rhabditidae</taxon>
        <taxon>Diploscapter</taxon>
    </lineage>
</organism>
<comment type="caution">
    <text evidence="5">The sequence shown here is derived from an EMBL/GenBank/DDBJ whole genome shotgun (WGS) entry which is preliminary data.</text>
</comment>
<dbReference type="GO" id="GO:0043625">
    <property type="term" value="C:delta DNA polymerase complex"/>
    <property type="evidence" value="ECO:0007669"/>
    <property type="project" value="TreeGrafter"/>
</dbReference>
<dbReference type="Pfam" id="PF04042">
    <property type="entry name" value="DNA_pol_E_B"/>
    <property type="match status" value="1"/>
</dbReference>
<dbReference type="OrthoDB" id="3763at2759"/>
<keyword evidence="6" id="KW-1185">Reference proteome</keyword>
<evidence type="ECO:0000313" key="5">
    <source>
        <dbReference type="EMBL" id="PAV79757.1"/>
    </source>
</evidence>
<dbReference type="PANTHER" id="PTHR10416:SF0">
    <property type="entry name" value="DNA POLYMERASE DELTA SUBUNIT 2"/>
    <property type="match status" value="1"/>
</dbReference>
<dbReference type="STRING" id="2018661.A0A2A2L0Y4"/>
<dbReference type="Gene3D" id="3.60.21.50">
    <property type="match status" value="1"/>
</dbReference>
<evidence type="ECO:0000256" key="1">
    <source>
        <dbReference type="ARBA" id="ARBA00006035"/>
    </source>
</evidence>
<sequence length="461" mass="51649">MVREAMTRSSIEYKDISERYILEEEDYKDCFQRQYFHIYTTRLEQLKPRVLAAAEHEIGKGKFKYQLLEAAHKEEEIFVIGIIEKRISQRPSILKARDELNEIADDEHILPDAEEETDSNELLNLVSSEDFLELEDEKQIVKIEGGLGMDDVATGCVVGLLGYQVKSNVFHVSRVIYPCFPRPQSPLSSLDSSPIIAFVSGLDIAGDRTDDAMCTDFLLMSKWLCGEMSLSEEDENLAARVTRLVIGGESVTSKMADGLNSTIRYLTLRRQDHNPSVEALQTFDKLVCNLVGKICVDVMPGIGDPAIQLFPQQPVHKIALPHAGFAGKALHLTTNPYNFTLGDRELLVTSGQNASDIRRLSGVKSGCDILSLFLKWNLLAPTFPDTVDGFPFIDRDPALMGSIPHIFVATNQPSAEHRMWKSKTSDESCLLLSVPRFSKTRMLTLVDVNTREVTYKVFGTP</sequence>
<feature type="domain" description="DNA polymerase alpha/delta/epsilon subunit B" evidence="3">
    <location>
        <begin position="196"/>
        <end position="414"/>
    </location>
</feature>
<dbReference type="GO" id="GO:0003677">
    <property type="term" value="F:DNA binding"/>
    <property type="evidence" value="ECO:0007669"/>
    <property type="project" value="InterPro"/>
</dbReference>
<dbReference type="GO" id="GO:0006271">
    <property type="term" value="P:DNA strand elongation involved in DNA replication"/>
    <property type="evidence" value="ECO:0007669"/>
    <property type="project" value="TreeGrafter"/>
</dbReference>
<dbReference type="AlphaFoldDB" id="A0A2A2L0Y4"/>
<accession>A0A2A2L0Y4</accession>
<dbReference type="Gene3D" id="2.40.50.430">
    <property type="match status" value="1"/>
</dbReference>
<keyword evidence="2" id="KW-0235">DNA replication</keyword>
<dbReference type="EMBL" id="LIAE01007373">
    <property type="protein sequence ID" value="PAV79757.1"/>
    <property type="molecule type" value="Genomic_DNA"/>
</dbReference>
<reference evidence="5 6" key="1">
    <citation type="journal article" date="2017" name="Curr. Biol.">
        <title>Genome architecture and evolution of a unichromosomal asexual nematode.</title>
        <authorList>
            <person name="Fradin H."/>
            <person name="Zegar C."/>
            <person name="Gutwein M."/>
            <person name="Lucas J."/>
            <person name="Kovtun M."/>
            <person name="Corcoran D."/>
            <person name="Baugh L.R."/>
            <person name="Kiontke K."/>
            <person name="Gunsalus K."/>
            <person name="Fitch D.H."/>
            <person name="Piano F."/>
        </authorList>
    </citation>
    <scope>NUCLEOTIDE SEQUENCE [LARGE SCALE GENOMIC DNA]</scope>
    <source>
        <strain evidence="5">PF1309</strain>
    </source>
</reference>